<keyword evidence="2" id="KW-0963">Cytoplasm</keyword>
<feature type="domain" description="Proteasome alpha-type subunits" evidence="3">
    <location>
        <begin position="5"/>
        <end position="27"/>
    </location>
</feature>
<comment type="subcellular location">
    <subcellularLocation>
        <location evidence="2">Cytoplasm</location>
    </subcellularLocation>
    <subcellularLocation>
        <location evidence="2">Nucleus</location>
    </subcellularLocation>
</comment>
<keyword evidence="2" id="KW-0539">Nucleus</keyword>
<accession>V6LLP7</accession>
<proteinExistence type="inferred from homology"/>
<dbReference type="OrthoDB" id="431557at2759"/>
<dbReference type="SUPFAM" id="SSF56235">
    <property type="entry name" value="N-terminal nucleophile aminohydrolases (Ntn hydrolases)"/>
    <property type="match status" value="1"/>
</dbReference>
<dbReference type="GO" id="GO:0005737">
    <property type="term" value="C:cytoplasm"/>
    <property type="evidence" value="ECO:0007669"/>
    <property type="project" value="UniProtKB-SubCell"/>
</dbReference>
<dbReference type="Gene3D" id="3.60.20.10">
    <property type="entry name" value="Glutamine Phosphoribosylpyrophosphate, subunit 1, domain 1"/>
    <property type="match status" value="1"/>
</dbReference>
<evidence type="ECO:0000256" key="2">
    <source>
        <dbReference type="RuleBase" id="RU000551"/>
    </source>
</evidence>
<dbReference type="InterPro" id="IPR050115">
    <property type="entry name" value="Proteasome_alpha"/>
</dbReference>
<dbReference type="GO" id="GO:0005634">
    <property type="term" value="C:nucleus"/>
    <property type="evidence" value="ECO:0007669"/>
    <property type="project" value="UniProtKB-SubCell"/>
</dbReference>
<dbReference type="InterPro" id="IPR000426">
    <property type="entry name" value="Proteasome_asu_N"/>
</dbReference>
<reference evidence="5" key="2">
    <citation type="submission" date="2020-12" db="EMBL/GenBank/DDBJ databases">
        <title>New Spironucleus salmonicida genome in near-complete chromosomes.</title>
        <authorList>
            <person name="Xu F."/>
            <person name="Kurt Z."/>
            <person name="Jimenez-Gonzalez A."/>
            <person name="Astvaldsson A."/>
            <person name="Andersson J.O."/>
            <person name="Svard S.G."/>
        </authorList>
    </citation>
    <scope>NUCLEOTIDE SEQUENCE</scope>
    <source>
        <strain evidence="5">ATCC 50377</strain>
    </source>
</reference>
<name>V6LLP7_9EUKA</name>
<comment type="similarity">
    <text evidence="2">Belongs to the peptidase T1A family.</text>
</comment>
<dbReference type="InterPro" id="IPR029055">
    <property type="entry name" value="Ntn_hydrolases_N"/>
</dbReference>
<dbReference type="Pfam" id="PF00227">
    <property type="entry name" value="Proteasome"/>
    <property type="match status" value="1"/>
</dbReference>
<evidence type="ECO:0000313" key="4">
    <source>
        <dbReference type="EMBL" id="EST45502.1"/>
    </source>
</evidence>
<sequence>MNAGFDQNLTVFSPEGKLYQIEYAQNAVSSSPLSSLALRSPAQLTFFAQLPTFDLLQNARNTTSFWPVTRQISVLACGRASDSRALVQRVRSECAEFKKKFGTDPSVQEISERVADVTQLYSQEAWLRPYGCVLFFGCSVTLKIFRVDASGACVCVNCGAAGVKGGEFLEYFCSQQQGDDGVKFGLGMYQKYVNAGLIGDDLEVWVGKDGEWKKIRVEEVDDMLESNKV</sequence>
<gene>
    <name evidence="4" type="ORF">SS50377_14574</name>
    <name evidence="5" type="ORF">SS50377_21523</name>
</gene>
<dbReference type="GO" id="GO:0006511">
    <property type="term" value="P:ubiquitin-dependent protein catabolic process"/>
    <property type="evidence" value="ECO:0007669"/>
    <property type="project" value="InterPro"/>
</dbReference>
<evidence type="ECO:0000256" key="1">
    <source>
        <dbReference type="ARBA" id="ARBA00022942"/>
    </source>
</evidence>
<evidence type="ECO:0000313" key="6">
    <source>
        <dbReference type="Proteomes" id="UP000018208"/>
    </source>
</evidence>
<dbReference type="AlphaFoldDB" id="V6LLP7"/>
<comment type="subunit">
    <text evidence="2">The 26S proteasome consists of a 20S proteasome core and two 19S regulatory subunits.</text>
</comment>
<dbReference type="PROSITE" id="PS00388">
    <property type="entry name" value="PROTEASOME_ALPHA_1"/>
    <property type="match status" value="1"/>
</dbReference>
<dbReference type="InterPro" id="IPR001353">
    <property type="entry name" value="Proteasome_sua/b"/>
</dbReference>
<organism evidence="4">
    <name type="scientific">Spironucleus salmonicida</name>
    <dbReference type="NCBI Taxonomy" id="348837"/>
    <lineage>
        <taxon>Eukaryota</taxon>
        <taxon>Metamonada</taxon>
        <taxon>Diplomonadida</taxon>
        <taxon>Hexamitidae</taxon>
        <taxon>Hexamitinae</taxon>
        <taxon>Spironucleus</taxon>
    </lineage>
</organism>
<reference evidence="4 5" key="1">
    <citation type="journal article" date="2014" name="PLoS Genet.">
        <title>The Genome of Spironucleus salmonicida Highlights a Fish Pathogen Adapted to Fluctuating Environments.</title>
        <authorList>
            <person name="Xu F."/>
            <person name="Jerlstrom-Hultqvist J."/>
            <person name="Einarsson E."/>
            <person name="Astvaldsson A."/>
            <person name="Svard S.G."/>
            <person name="Andersson J.O."/>
        </authorList>
    </citation>
    <scope>NUCLEOTIDE SEQUENCE</scope>
    <source>
        <strain evidence="5">ATCC 50377</strain>
    </source>
</reference>
<dbReference type="PANTHER" id="PTHR11599">
    <property type="entry name" value="PROTEASOME SUBUNIT ALPHA/BETA"/>
    <property type="match status" value="1"/>
</dbReference>
<dbReference type="VEuPathDB" id="GiardiaDB:SS50377_21523"/>
<dbReference type="EMBL" id="KI546094">
    <property type="protein sequence ID" value="EST45502.1"/>
    <property type="molecule type" value="Genomic_DNA"/>
</dbReference>
<protein>
    <recommendedName>
        <fullName evidence="2">Proteasome subunit alpha type</fullName>
    </recommendedName>
</protein>
<dbReference type="Proteomes" id="UP000018208">
    <property type="component" value="Unassembled WGS sequence"/>
</dbReference>
<dbReference type="EMBL" id="AUWU02000002">
    <property type="protein sequence ID" value="KAH0575986.1"/>
    <property type="molecule type" value="Genomic_DNA"/>
</dbReference>
<evidence type="ECO:0000313" key="5">
    <source>
        <dbReference type="EMBL" id="KAH0575986.1"/>
    </source>
</evidence>
<dbReference type="GO" id="GO:0019773">
    <property type="term" value="C:proteasome core complex, alpha-subunit complex"/>
    <property type="evidence" value="ECO:0007669"/>
    <property type="project" value="InterPro"/>
</dbReference>
<keyword evidence="6" id="KW-1185">Reference proteome</keyword>
<keyword evidence="1 2" id="KW-0647">Proteasome</keyword>
<dbReference type="Pfam" id="PF10584">
    <property type="entry name" value="Proteasome_A_N"/>
    <property type="match status" value="1"/>
</dbReference>
<evidence type="ECO:0000259" key="3">
    <source>
        <dbReference type="PROSITE" id="PS00388"/>
    </source>
</evidence>
<dbReference type="SMART" id="SM00948">
    <property type="entry name" value="Proteasome_A_N"/>
    <property type="match status" value="1"/>
</dbReference>